<evidence type="ECO:0000256" key="5">
    <source>
        <dbReference type="PROSITE-ProRule" id="PRU00449"/>
    </source>
</evidence>
<reference evidence="8 9" key="1">
    <citation type="journal article" date="2022" name="Nat. Ecol. Evol.">
        <title>A masculinizing supergene underlies an exaggerated male reproductive morph in a spider.</title>
        <authorList>
            <person name="Hendrickx F."/>
            <person name="De Corte Z."/>
            <person name="Sonet G."/>
            <person name="Van Belleghem S.M."/>
            <person name="Kostlbacher S."/>
            <person name="Vangestel C."/>
        </authorList>
    </citation>
    <scope>NUCLEOTIDE SEQUENCE [LARGE SCALE GENOMIC DNA]</scope>
    <source>
        <strain evidence="8">W744_W776</strain>
    </source>
</reference>
<dbReference type="InterPro" id="IPR057357">
    <property type="entry name" value="Znf-C2H2_ZFAND2A/B"/>
</dbReference>
<dbReference type="Pfam" id="PF25403">
    <property type="entry name" value="zf-C2H2_ZFAND2"/>
    <property type="match status" value="1"/>
</dbReference>
<evidence type="ECO:0000256" key="2">
    <source>
        <dbReference type="ARBA" id="ARBA00022737"/>
    </source>
</evidence>
<keyword evidence="4" id="KW-0862">Zinc</keyword>
<keyword evidence="3 5" id="KW-0863">Zinc-finger</keyword>
<evidence type="ECO:0000256" key="6">
    <source>
        <dbReference type="SAM" id="MobiDB-lite"/>
    </source>
</evidence>
<comment type="caution">
    <text evidence="8">The sequence shown here is derived from an EMBL/GenBank/DDBJ whole genome shotgun (WGS) entry which is preliminary data.</text>
</comment>
<evidence type="ECO:0000313" key="9">
    <source>
        <dbReference type="Proteomes" id="UP000827092"/>
    </source>
</evidence>
<dbReference type="EMBL" id="JAFNEN010000334">
    <property type="protein sequence ID" value="KAG8185474.1"/>
    <property type="molecule type" value="Genomic_DNA"/>
</dbReference>
<gene>
    <name evidence="8" type="ORF">JTE90_019732</name>
</gene>
<dbReference type="Gene3D" id="4.10.1110.10">
    <property type="entry name" value="AN1-like Zinc finger"/>
    <property type="match status" value="2"/>
</dbReference>
<dbReference type="InterPro" id="IPR003903">
    <property type="entry name" value="UIM_dom"/>
</dbReference>
<name>A0AAV6UMU8_9ARAC</name>
<dbReference type="Proteomes" id="UP000827092">
    <property type="component" value="Unassembled WGS sequence"/>
</dbReference>
<evidence type="ECO:0000313" key="8">
    <source>
        <dbReference type="EMBL" id="KAG8185474.1"/>
    </source>
</evidence>
<dbReference type="GO" id="GO:0008270">
    <property type="term" value="F:zinc ion binding"/>
    <property type="evidence" value="ECO:0007669"/>
    <property type="project" value="UniProtKB-KW"/>
</dbReference>
<dbReference type="PANTHER" id="PTHR14677:SF20">
    <property type="entry name" value="ZINC FINGER AN1-TYPE CONTAINING 2A-RELATED"/>
    <property type="match status" value="1"/>
</dbReference>
<feature type="region of interest" description="Disordered" evidence="6">
    <location>
        <begin position="233"/>
        <end position="256"/>
    </location>
</feature>
<dbReference type="InterPro" id="IPR035896">
    <property type="entry name" value="AN1-like_Znf"/>
</dbReference>
<dbReference type="AlphaFoldDB" id="A0AAV6UMU8"/>
<dbReference type="GO" id="GO:0043161">
    <property type="term" value="P:proteasome-mediated ubiquitin-dependent protein catabolic process"/>
    <property type="evidence" value="ECO:0007669"/>
    <property type="project" value="TreeGrafter"/>
</dbReference>
<protein>
    <recommendedName>
        <fullName evidence="7">AN1-type domain-containing protein</fullName>
    </recommendedName>
</protein>
<accession>A0AAV6UMU8</accession>
<proteinExistence type="predicted"/>
<dbReference type="FunFam" id="4.10.1110.10:FF:000004">
    <property type="entry name" value="AN1-type zinc finger protein 2B isoform X1"/>
    <property type="match status" value="1"/>
</dbReference>
<dbReference type="Pfam" id="PF01428">
    <property type="entry name" value="zf-AN1"/>
    <property type="match status" value="2"/>
</dbReference>
<dbReference type="GO" id="GO:0005783">
    <property type="term" value="C:endoplasmic reticulum"/>
    <property type="evidence" value="ECO:0007669"/>
    <property type="project" value="TreeGrafter"/>
</dbReference>
<dbReference type="PROSITE" id="PS50330">
    <property type="entry name" value="UIM"/>
    <property type="match status" value="1"/>
</dbReference>
<keyword evidence="1" id="KW-0479">Metal-binding</keyword>
<feature type="domain" description="AN1-type" evidence="7">
    <location>
        <begin position="94"/>
        <end position="142"/>
    </location>
</feature>
<keyword evidence="9" id="KW-1185">Reference proteome</keyword>
<keyword evidence="2" id="KW-0677">Repeat</keyword>
<evidence type="ECO:0000256" key="1">
    <source>
        <dbReference type="ARBA" id="ARBA00022723"/>
    </source>
</evidence>
<evidence type="ECO:0000256" key="3">
    <source>
        <dbReference type="ARBA" id="ARBA00022771"/>
    </source>
</evidence>
<sequence>MEFPEIGNQCSEQSCRRLDFLPMRCDACSSVFCKDHFLYTNHSCNFAYQKDVQVPVCPLCNQPIPSKRGEQPDIAVGEHIDRDCKSDPAVSKRKIYTNKCNVKGCRQKEIIKLTCDVCRKTYCLKHRHTADHKCTEQQAVSAAQAAGAAAMARVQAQNSKKSKFNFFTSPSQSCSTSVERKPIPTLPEVSINSVHGGLSEDEAFALALQQSMNETKPRSVQEEEDRQLALALSNCDVDATRPPRNQASRDKNCTLS</sequence>
<organism evidence="8 9">
    <name type="scientific">Oedothorax gibbosus</name>
    <dbReference type="NCBI Taxonomy" id="931172"/>
    <lineage>
        <taxon>Eukaryota</taxon>
        <taxon>Metazoa</taxon>
        <taxon>Ecdysozoa</taxon>
        <taxon>Arthropoda</taxon>
        <taxon>Chelicerata</taxon>
        <taxon>Arachnida</taxon>
        <taxon>Araneae</taxon>
        <taxon>Araneomorphae</taxon>
        <taxon>Entelegynae</taxon>
        <taxon>Araneoidea</taxon>
        <taxon>Linyphiidae</taxon>
        <taxon>Erigoninae</taxon>
        <taxon>Oedothorax</taxon>
    </lineage>
</organism>
<dbReference type="InterPro" id="IPR000058">
    <property type="entry name" value="Znf_AN1"/>
</dbReference>
<dbReference type="SMART" id="SM00154">
    <property type="entry name" value="ZnF_AN1"/>
    <property type="match status" value="2"/>
</dbReference>
<evidence type="ECO:0000259" key="7">
    <source>
        <dbReference type="PROSITE" id="PS51039"/>
    </source>
</evidence>
<dbReference type="FunFam" id="4.10.1110.10:FF:000003">
    <property type="entry name" value="AN1-type zinc finger protein 2B isoform X1"/>
    <property type="match status" value="1"/>
</dbReference>
<feature type="compositionally biased region" description="Basic and acidic residues" evidence="6">
    <location>
        <begin position="247"/>
        <end position="256"/>
    </location>
</feature>
<evidence type="ECO:0000256" key="4">
    <source>
        <dbReference type="ARBA" id="ARBA00022833"/>
    </source>
</evidence>
<feature type="domain" description="AN1-type" evidence="7">
    <location>
        <begin position="4"/>
        <end position="52"/>
    </location>
</feature>
<dbReference type="GO" id="GO:0045047">
    <property type="term" value="P:protein targeting to ER"/>
    <property type="evidence" value="ECO:0007669"/>
    <property type="project" value="TreeGrafter"/>
</dbReference>
<dbReference type="PROSITE" id="PS51039">
    <property type="entry name" value="ZF_AN1"/>
    <property type="match status" value="2"/>
</dbReference>
<dbReference type="SUPFAM" id="SSF118310">
    <property type="entry name" value="AN1-like Zinc finger"/>
    <property type="match status" value="2"/>
</dbReference>
<dbReference type="PANTHER" id="PTHR14677">
    <property type="entry name" value="ARSENITE INDUCUBLE RNA ASSOCIATED PROTEIN AIP-1-RELATED"/>
    <property type="match status" value="1"/>
</dbReference>